<dbReference type="InterPro" id="IPR036928">
    <property type="entry name" value="AS_sf"/>
</dbReference>
<comment type="subunit">
    <text evidence="2 10">Heterotrimer of A, B and C subunits.</text>
</comment>
<dbReference type="PATRIC" id="fig|1359167.3.peg.150"/>
<keyword evidence="6 10" id="KW-0547">Nucleotide-binding</keyword>
<evidence type="ECO:0000256" key="2">
    <source>
        <dbReference type="ARBA" id="ARBA00011123"/>
    </source>
</evidence>
<reference evidence="12 13" key="1">
    <citation type="submission" date="2015-02" db="EMBL/GenBank/DDBJ databases">
        <title>Genome Sequencing of Rickettsiales.</title>
        <authorList>
            <person name="Daugherty S.C."/>
            <person name="Su Q."/>
            <person name="Abolude K."/>
            <person name="Beier-Sexton M."/>
            <person name="Carlyon J.A."/>
            <person name="Carter R."/>
            <person name="Day N.P."/>
            <person name="Dumler S.J."/>
            <person name="Dyachenko V."/>
            <person name="Godinez A."/>
            <person name="Kurtti T.J."/>
            <person name="Lichay M."/>
            <person name="Mullins K.E."/>
            <person name="Ott S."/>
            <person name="Pappas-Brown V."/>
            <person name="Paris D.H."/>
            <person name="Patel P."/>
            <person name="Richards A.L."/>
            <person name="Sadzewicz L."/>
            <person name="Sears K."/>
            <person name="Seidman D."/>
            <person name="Sengamalay N."/>
            <person name="Stenos J."/>
            <person name="Tallon L.J."/>
            <person name="Vincent G."/>
            <person name="Fraser C.M."/>
            <person name="Munderloh U."/>
            <person name="Dunning-Hotopp J.C."/>
        </authorList>
    </citation>
    <scope>NUCLEOTIDE SEQUENCE [LARGE SCALE GENOMIC DNA]</scope>
    <source>
        <strain evidence="12 13">EmCRT</strain>
    </source>
</reference>
<organism evidence="12 13">
    <name type="scientific">Ehrlichia cf. muris str. EmCRT</name>
    <dbReference type="NCBI Taxonomy" id="1359167"/>
    <lineage>
        <taxon>Bacteria</taxon>
        <taxon>Pseudomonadati</taxon>
        <taxon>Pseudomonadota</taxon>
        <taxon>Alphaproteobacteria</taxon>
        <taxon>Rickettsiales</taxon>
        <taxon>Anaplasmataceae</taxon>
        <taxon>Ehrlichia</taxon>
    </lineage>
</organism>
<dbReference type="GO" id="GO:0006412">
    <property type="term" value="P:translation"/>
    <property type="evidence" value="ECO:0007669"/>
    <property type="project" value="UniProtKB-UniRule"/>
</dbReference>
<feature type="active site" description="Acyl-ester intermediate" evidence="10">
    <location>
        <position position="182"/>
    </location>
</feature>
<name>A0A0F3ND55_9RICK</name>
<dbReference type="Proteomes" id="UP000033546">
    <property type="component" value="Unassembled WGS sequence"/>
</dbReference>
<dbReference type="HAMAP" id="MF_00120">
    <property type="entry name" value="GatA"/>
    <property type="match status" value="1"/>
</dbReference>
<dbReference type="PANTHER" id="PTHR11895">
    <property type="entry name" value="TRANSAMIDASE"/>
    <property type="match status" value="1"/>
</dbReference>
<keyword evidence="5 10" id="KW-0436">Ligase</keyword>
<comment type="similarity">
    <text evidence="1 10">Belongs to the amidase family. GatA subfamily.</text>
</comment>
<feature type="domain" description="Amidase" evidence="11">
    <location>
        <begin position="36"/>
        <end position="472"/>
    </location>
</feature>
<evidence type="ECO:0000256" key="5">
    <source>
        <dbReference type="ARBA" id="ARBA00022598"/>
    </source>
</evidence>
<protein>
    <recommendedName>
        <fullName evidence="4 10">Glutamyl-tRNA(Gln) amidotransferase subunit A</fullName>
        <shortName evidence="10">Glu-ADT subunit A</shortName>
        <ecNumber evidence="3 10">6.3.5.7</ecNumber>
    </recommendedName>
</protein>
<gene>
    <name evidence="10 12" type="primary">gatA</name>
    <name evidence="12" type="ORF">EMUCRT_0155</name>
</gene>
<dbReference type="InterPro" id="IPR020556">
    <property type="entry name" value="Amidase_CS"/>
</dbReference>
<dbReference type="SUPFAM" id="SSF75304">
    <property type="entry name" value="Amidase signature (AS) enzymes"/>
    <property type="match status" value="1"/>
</dbReference>
<evidence type="ECO:0000256" key="8">
    <source>
        <dbReference type="ARBA" id="ARBA00022917"/>
    </source>
</evidence>
<evidence type="ECO:0000256" key="4">
    <source>
        <dbReference type="ARBA" id="ARBA00014428"/>
    </source>
</evidence>
<evidence type="ECO:0000256" key="1">
    <source>
        <dbReference type="ARBA" id="ARBA00008069"/>
    </source>
</evidence>
<dbReference type="GO" id="GO:0050567">
    <property type="term" value="F:glutaminyl-tRNA synthase (glutamine-hydrolyzing) activity"/>
    <property type="evidence" value="ECO:0007669"/>
    <property type="project" value="UniProtKB-UniRule"/>
</dbReference>
<dbReference type="EC" id="6.3.5.7" evidence="3 10"/>
<dbReference type="PROSITE" id="PS00571">
    <property type="entry name" value="AMIDASES"/>
    <property type="match status" value="1"/>
</dbReference>
<dbReference type="GO" id="GO:0005524">
    <property type="term" value="F:ATP binding"/>
    <property type="evidence" value="ECO:0007669"/>
    <property type="project" value="UniProtKB-KW"/>
</dbReference>
<sequence>MKDILKLSIAEMHDKLRKREFSAVELTKFHIETVNNEKLNAFVTKTPEIALSAAEKADYIFTHQKEKLTPLTGIPIGIKDLFCTKNTRTTACSNILKNFVPQYNSTVTQQLLNNGAVMLGKLNMDEFAMGSSNSNSCFGHVKNPWIRADGVEVVPGGSSGGSSAAVAGFLCAGALGSDTGGSVRQPAAFCGIVGLKPTYGRCSRFGMIAFASSLDQAGVLTRTVEDSALMLESICGYDTQDSTSANIPVPKFSESITYKIKGKRIGIPKEYELSSKYQEYTEISEMWSKGIQYLKDEGAEIIEISLPHTSYALPVYYIICSAEASSNLARYDGVRYGTRIPSDDINEMYELTRGYNFGTEVKRRILIGAYVLSSGYYDAYYNKAQRIRHLVTNDFIESFKKVDYILTPTTPKEAFAINEQLDTLTMYLNDVFTVPASLAGLPAISVPIGLSKNNLPLSLQIIGNYYDEGGILNVASIIEKHTGRILK</sequence>
<comment type="caution">
    <text evidence="12">The sequence shown here is derived from an EMBL/GenBank/DDBJ whole genome shotgun (WGS) entry which is preliminary data.</text>
</comment>
<evidence type="ECO:0000256" key="7">
    <source>
        <dbReference type="ARBA" id="ARBA00022840"/>
    </source>
</evidence>
<dbReference type="NCBIfam" id="TIGR00132">
    <property type="entry name" value="gatA"/>
    <property type="match status" value="1"/>
</dbReference>
<evidence type="ECO:0000256" key="6">
    <source>
        <dbReference type="ARBA" id="ARBA00022741"/>
    </source>
</evidence>
<dbReference type="InterPro" id="IPR000120">
    <property type="entry name" value="Amidase"/>
</dbReference>
<keyword evidence="12" id="KW-0808">Transferase</keyword>
<feature type="active site" description="Charge relay system" evidence="10">
    <location>
        <position position="79"/>
    </location>
</feature>
<evidence type="ECO:0000256" key="9">
    <source>
        <dbReference type="ARBA" id="ARBA00047407"/>
    </source>
</evidence>
<dbReference type="GO" id="GO:0016740">
    <property type="term" value="F:transferase activity"/>
    <property type="evidence" value="ECO:0007669"/>
    <property type="project" value="UniProtKB-KW"/>
</dbReference>
<keyword evidence="8 10" id="KW-0648">Protein biosynthesis</keyword>
<dbReference type="InterPro" id="IPR023631">
    <property type="entry name" value="Amidase_dom"/>
</dbReference>
<comment type="function">
    <text evidence="10">Allows the formation of correctly charged Gln-tRNA(Gln) through the transamidation of misacylated Glu-tRNA(Gln) in organisms which lack glutaminyl-tRNA synthetase. The reaction takes place in the presence of glutamine and ATP through an activated gamma-phospho-Glu-tRNA(Gln).</text>
</comment>
<evidence type="ECO:0000259" key="11">
    <source>
        <dbReference type="Pfam" id="PF01425"/>
    </source>
</evidence>
<dbReference type="EMBL" id="LANU01000001">
    <property type="protein sequence ID" value="KJV65970.1"/>
    <property type="molecule type" value="Genomic_DNA"/>
</dbReference>
<proteinExistence type="inferred from homology"/>
<dbReference type="InterPro" id="IPR004412">
    <property type="entry name" value="GatA"/>
</dbReference>
<evidence type="ECO:0000313" key="13">
    <source>
        <dbReference type="Proteomes" id="UP000033546"/>
    </source>
</evidence>
<evidence type="ECO:0000256" key="3">
    <source>
        <dbReference type="ARBA" id="ARBA00012739"/>
    </source>
</evidence>
<dbReference type="RefSeq" id="WP_045804553.1">
    <property type="nucleotide sequence ID" value="NZ_LANU01000001.1"/>
</dbReference>
<feature type="active site" description="Charge relay system" evidence="10">
    <location>
        <position position="158"/>
    </location>
</feature>
<dbReference type="PANTHER" id="PTHR11895:SF151">
    <property type="entry name" value="GLUTAMYL-TRNA(GLN) AMIDOTRANSFERASE SUBUNIT A"/>
    <property type="match status" value="1"/>
</dbReference>
<dbReference type="AlphaFoldDB" id="A0A0F3ND55"/>
<evidence type="ECO:0000313" key="12">
    <source>
        <dbReference type="EMBL" id="KJV65970.1"/>
    </source>
</evidence>
<evidence type="ECO:0000256" key="10">
    <source>
        <dbReference type="HAMAP-Rule" id="MF_00120"/>
    </source>
</evidence>
<keyword evidence="7 10" id="KW-0067">ATP-binding</keyword>
<dbReference type="GO" id="GO:0030956">
    <property type="term" value="C:glutamyl-tRNA(Gln) amidotransferase complex"/>
    <property type="evidence" value="ECO:0007669"/>
    <property type="project" value="InterPro"/>
</dbReference>
<comment type="catalytic activity">
    <reaction evidence="9 10">
        <text>L-glutamyl-tRNA(Gln) + L-glutamine + ATP + H2O = L-glutaminyl-tRNA(Gln) + L-glutamate + ADP + phosphate + H(+)</text>
        <dbReference type="Rhea" id="RHEA:17521"/>
        <dbReference type="Rhea" id="RHEA-COMP:9681"/>
        <dbReference type="Rhea" id="RHEA-COMP:9684"/>
        <dbReference type="ChEBI" id="CHEBI:15377"/>
        <dbReference type="ChEBI" id="CHEBI:15378"/>
        <dbReference type="ChEBI" id="CHEBI:29985"/>
        <dbReference type="ChEBI" id="CHEBI:30616"/>
        <dbReference type="ChEBI" id="CHEBI:43474"/>
        <dbReference type="ChEBI" id="CHEBI:58359"/>
        <dbReference type="ChEBI" id="CHEBI:78520"/>
        <dbReference type="ChEBI" id="CHEBI:78521"/>
        <dbReference type="ChEBI" id="CHEBI:456216"/>
        <dbReference type="EC" id="6.3.5.7"/>
    </reaction>
</comment>
<dbReference type="Pfam" id="PF01425">
    <property type="entry name" value="Amidase"/>
    <property type="match status" value="1"/>
</dbReference>
<accession>A0A0F3ND55</accession>
<dbReference type="Gene3D" id="3.90.1300.10">
    <property type="entry name" value="Amidase signature (AS) domain"/>
    <property type="match status" value="1"/>
</dbReference>